<dbReference type="WBParaSite" id="jg400">
    <property type="protein sequence ID" value="jg400"/>
    <property type="gene ID" value="jg400"/>
</dbReference>
<keyword evidence="2" id="KW-0732">Signal</keyword>
<sequence>MNPTCRRRKRRGRRKLCSVYLLPLHLAIGVLCCCSSQAMAVENRSSGAELHSLKDTNGQQFKREVMRGGDGELLDIPYPARKFQHIWSSKEELPVLMGRHVGSPPSAPLKISSNGSSRVEEARVVAKVAGIIDSNPLLKSLNMFHLEDGDTFVDITSPSVHKPLDSSEESDVEPAKKSSSSLPLKRSVLKKKLSVGVDKAVLGAKLGSDAAVAKAYATLTESRTQNGVVDNFDEIYQIFNATMFHQAKAIVTENLKQPYPPFPPPSMDFVVPPAALTTSTLNPSSIISDYMSGLVSSSTSSTPNFTTKVLADDVVASSTPFDHTLFDEESSKLAATTITSSNPNRGTTLPVFTTSRSIRKQSSTKKTLHSSGERVVSSTPTQYNPTTAAGKFHKELEESITPPHWNIDMNSYTEQQPFEVTESLELALSTAPPTSTTTIQCRELVPVPDFLRRKLTEKLLFGHGTALGIPRKGMGMQEYWVGLPVEQKVVTDHTSTSTTTKECNQGVIFAQDRDPIRTKPIRSIRPKLSI</sequence>
<feature type="chain" id="PRO_5036927945" evidence="2">
    <location>
        <begin position="41"/>
        <end position="530"/>
    </location>
</feature>
<feature type="signal peptide" evidence="2">
    <location>
        <begin position="1"/>
        <end position="40"/>
    </location>
</feature>
<feature type="region of interest" description="Disordered" evidence="1">
    <location>
        <begin position="360"/>
        <end position="380"/>
    </location>
</feature>
<evidence type="ECO:0000313" key="4">
    <source>
        <dbReference type="WBParaSite" id="jg400"/>
    </source>
</evidence>
<evidence type="ECO:0000313" key="3">
    <source>
        <dbReference type="Proteomes" id="UP000887574"/>
    </source>
</evidence>
<proteinExistence type="predicted"/>
<evidence type="ECO:0000256" key="2">
    <source>
        <dbReference type="SAM" id="SignalP"/>
    </source>
</evidence>
<accession>A0A915ED14</accession>
<keyword evidence="3" id="KW-1185">Reference proteome</keyword>
<organism evidence="3 4">
    <name type="scientific">Ditylenchus dipsaci</name>
    <dbReference type="NCBI Taxonomy" id="166011"/>
    <lineage>
        <taxon>Eukaryota</taxon>
        <taxon>Metazoa</taxon>
        <taxon>Ecdysozoa</taxon>
        <taxon>Nematoda</taxon>
        <taxon>Chromadorea</taxon>
        <taxon>Rhabditida</taxon>
        <taxon>Tylenchina</taxon>
        <taxon>Tylenchomorpha</taxon>
        <taxon>Sphaerularioidea</taxon>
        <taxon>Anguinidae</taxon>
        <taxon>Anguininae</taxon>
        <taxon>Ditylenchus</taxon>
    </lineage>
</organism>
<name>A0A915ED14_9BILA</name>
<protein>
    <submittedName>
        <fullName evidence="4">Uncharacterized protein</fullName>
    </submittedName>
</protein>
<reference evidence="4" key="1">
    <citation type="submission" date="2022-11" db="UniProtKB">
        <authorList>
            <consortium name="WormBaseParasite"/>
        </authorList>
    </citation>
    <scope>IDENTIFICATION</scope>
</reference>
<evidence type="ECO:0000256" key="1">
    <source>
        <dbReference type="SAM" id="MobiDB-lite"/>
    </source>
</evidence>
<dbReference type="Proteomes" id="UP000887574">
    <property type="component" value="Unplaced"/>
</dbReference>
<dbReference type="AlphaFoldDB" id="A0A915ED14"/>